<organism evidence="1 2">
    <name type="scientific">Persea americana</name>
    <name type="common">Avocado</name>
    <dbReference type="NCBI Taxonomy" id="3435"/>
    <lineage>
        <taxon>Eukaryota</taxon>
        <taxon>Viridiplantae</taxon>
        <taxon>Streptophyta</taxon>
        <taxon>Embryophyta</taxon>
        <taxon>Tracheophyta</taxon>
        <taxon>Spermatophyta</taxon>
        <taxon>Magnoliopsida</taxon>
        <taxon>Magnoliidae</taxon>
        <taxon>Laurales</taxon>
        <taxon>Lauraceae</taxon>
        <taxon>Persea</taxon>
    </lineage>
</organism>
<gene>
    <name evidence="1" type="ORF">MRB53_019575</name>
</gene>
<evidence type="ECO:0000313" key="2">
    <source>
        <dbReference type="Proteomes" id="UP001234297"/>
    </source>
</evidence>
<name>A0ACC2KYR9_PERAE</name>
<proteinExistence type="predicted"/>
<evidence type="ECO:0000313" key="1">
    <source>
        <dbReference type="EMBL" id="KAJ8626268.1"/>
    </source>
</evidence>
<sequence>MALAFSQSLFPIQTVSNGCYNRTKLNLVLQTRRTPSNSFRCVAQVAALSDRAVELEKSKHHLLRAAQDTQRGLLATADQRAAIEEALVSSSPPIHFTILH</sequence>
<reference evidence="1 2" key="1">
    <citation type="journal article" date="2022" name="Hortic Res">
        <title>A haplotype resolved chromosomal level avocado genome allows analysis of novel avocado genes.</title>
        <authorList>
            <person name="Nath O."/>
            <person name="Fletcher S.J."/>
            <person name="Hayward A."/>
            <person name="Shaw L.M."/>
            <person name="Masouleh A.K."/>
            <person name="Furtado A."/>
            <person name="Henry R.J."/>
            <person name="Mitter N."/>
        </authorList>
    </citation>
    <scope>NUCLEOTIDE SEQUENCE [LARGE SCALE GENOMIC DNA]</scope>
    <source>
        <strain evidence="2">cv. Hass</strain>
    </source>
</reference>
<accession>A0ACC2KYR9</accession>
<keyword evidence="2" id="KW-1185">Reference proteome</keyword>
<dbReference type="EMBL" id="CM056814">
    <property type="protein sequence ID" value="KAJ8626268.1"/>
    <property type="molecule type" value="Genomic_DNA"/>
</dbReference>
<dbReference type="Proteomes" id="UP001234297">
    <property type="component" value="Chromosome 6"/>
</dbReference>
<comment type="caution">
    <text evidence="1">The sequence shown here is derived from an EMBL/GenBank/DDBJ whole genome shotgun (WGS) entry which is preliminary data.</text>
</comment>
<protein>
    <submittedName>
        <fullName evidence="1">Uncharacterized protein</fullName>
    </submittedName>
</protein>